<keyword evidence="1" id="KW-1133">Transmembrane helix</keyword>
<accession>A0A9X4RX55</accession>
<gene>
    <name evidence="2" type="ORF">NMK71_04390</name>
</gene>
<keyword evidence="3" id="KW-1185">Reference proteome</keyword>
<name>A0A9X4RX55_9FLAO</name>
<feature type="transmembrane region" description="Helical" evidence="1">
    <location>
        <begin position="104"/>
        <end position="129"/>
    </location>
</feature>
<feature type="transmembrane region" description="Helical" evidence="1">
    <location>
        <begin position="267"/>
        <end position="285"/>
    </location>
</feature>
<reference evidence="2" key="1">
    <citation type="submission" date="2022-07" db="EMBL/GenBank/DDBJ databases">
        <title>Description and genome-wide analysis of Profundicola chukchiensis gen. nov., sp. nov., marine bacteria isolated from bottom sediments of the Chukchi Sea.</title>
        <authorList>
            <person name="Romanenko L."/>
            <person name="Otstavnykh N."/>
            <person name="Kurilenko V."/>
            <person name="Eremeev V."/>
            <person name="Velansky P."/>
            <person name="Mikhailov V."/>
            <person name="Isaeva M."/>
        </authorList>
    </citation>
    <scope>NUCLEOTIDE SEQUENCE</scope>
    <source>
        <strain evidence="2">KMM 9713</strain>
    </source>
</reference>
<keyword evidence="1" id="KW-0812">Transmembrane</keyword>
<organism evidence="2 3">
    <name type="scientific">Profundicola chukchiensis</name>
    <dbReference type="NCBI Taxonomy" id="2961959"/>
    <lineage>
        <taxon>Bacteria</taxon>
        <taxon>Pseudomonadati</taxon>
        <taxon>Bacteroidota</taxon>
        <taxon>Flavobacteriia</taxon>
        <taxon>Flavobacteriales</taxon>
        <taxon>Weeksellaceae</taxon>
        <taxon>Profundicola</taxon>
    </lineage>
</organism>
<evidence type="ECO:0000256" key="1">
    <source>
        <dbReference type="SAM" id="Phobius"/>
    </source>
</evidence>
<evidence type="ECO:0000313" key="3">
    <source>
        <dbReference type="Proteomes" id="UP001152599"/>
    </source>
</evidence>
<dbReference type="Proteomes" id="UP001152599">
    <property type="component" value="Unassembled WGS sequence"/>
</dbReference>
<dbReference type="AlphaFoldDB" id="A0A9X4RX55"/>
<dbReference type="EMBL" id="JANCMU010000001">
    <property type="protein sequence ID" value="MDG4945644.1"/>
    <property type="molecule type" value="Genomic_DNA"/>
</dbReference>
<dbReference type="InterPro" id="IPR045625">
    <property type="entry name" value="DUF6427"/>
</dbReference>
<dbReference type="Pfam" id="PF19992">
    <property type="entry name" value="DUF6427"/>
    <property type="match status" value="1"/>
</dbReference>
<evidence type="ECO:0000313" key="2">
    <source>
        <dbReference type="EMBL" id="MDG4945644.1"/>
    </source>
</evidence>
<feature type="transmembrane region" description="Helical" evidence="1">
    <location>
        <begin position="136"/>
        <end position="160"/>
    </location>
</feature>
<proteinExistence type="predicted"/>
<feature type="transmembrane region" description="Helical" evidence="1">
    <location>
        <begin position="215"/>
        <end position="234"/>
    </location>
</feature>
<keyword evidence="1" id="KW-0472">Membrane</keyword>
<protein>
    <submittedName>
        <fullName evidence="2">DUF6427 family protein</fullName>
    </submittedName>
</protein>
<feature type="transmembrane region" description="Helical" evidence="1">
    <location>
        <begin position="184"/>
        <end position="203"/>
    </location>
</feature>
<feature type="transmembrane region" description="Helical" evidence="1">
    <location>
        <begin position="27"/>
        <end position="44"/>
    </location>
</feature>
<feature type="transmembrane region" description="Helical" evidence="1">
    <location>
        <begin position="240"/>
        <end position="258"/>
    </location>
</feature>
<feature type="transmembrane region" description="Helical" evidence="1">
    <location>
        <begin position="51"/>
        <end position="84"/>
    </location>
</feature>
<comment type="caution">
    <text evidence="2">The sequence shown here is derived from an EMBL/GenBank/DDBJ whole genome shotgun (WGS) entry which is preliminary data.</text>
</comment>
<sequence>MIFILWAIGFFLLNVNNIDLNQQLISFALMATTVGSSIFVVNNFPYFKNNFYFAFLFSLSFLLLGCCLENLNFFAGLFFLYLILSQILYINQKEHQIFNSFDLGFYIGVAIIFYPPFWVFGLFLLFHFIVLGKTQIVNLIFSLLGTLALFILCLQFLAIFDSWHYWDGFVEELYLMPMHLDLDLLFLAPLVLVAIFGLVDYYTNINRQSANKKAVFFDAMLWFIFAVIFNVLYGGNNDNGLLLLVLPVVLYTSNLLTYSKTFWKSEVILWLFVICLVLYRFHPYIKVPELFDTVTF</sequence>